<dbReference type="PANTHER" id="PTHR36577">
    <property type="entry name" value="DUF521 DOMAIN PROTEIN (AFU_ORTHOLOGUE AFUA_6G00490)"/>
    <property type="match status" value="1"/>
</dbReference>
<dbReference type="SUPFAM" id="SSF52016">
    <property type="entry name" value="LeuD/IlvD-like"/>
    <property type="match status" value="1"/>
</dbReference>
<sequence>MSFGVQKLSSSSNRTSLSAVNMLAPTPRTIKGKCLSEGHASGPLLYSSVPLSFWGGVDPATGIVIDQHHPLAGSSLAGKILAIPSGRGSCSGSGVLLELLLNGNAPAGFIFGREELILTLGGIIATEFFDKFVPIVQISPDDFSGLAGHAHVQIANEIVGVNPTTLSSQTKVNEKPPSVALNLSELDCAMLRGDHGKAVQVAARVVSKVAAVQGATELIDITQAHIDGCIYTGPATLLFAQRLCDWGTKVRIPASLNSISVDRQRWREQGIDAVLGDPSGLLADAYVNLGCTPTYTCAPYQLNTAPKQGEQIMWAESNAVVYANSVLGARSIKCPDYLDICVALTGRAPNSGAHLTEHRRPQVVIDVPSDIVGDDSLFPVLGYLVGEIAANRIPLVNGLEHVKVHNDDLKAFGAAFATTSSAPMFHIAGITPEAVNPALDEWKTATPVVKTNRAELADIWSRLDKATETEIDLISLGNPHFSYDEMVTLAQLCEGKTKHPSVSVIMTCNRDAYARACKAGIMPKLEQFGVQPVTDTCWCMIGEPLIAPSVKTIVTNSAKFAHYGGGLTKRQMRFGSLAGCVEAACVGERPKTLPQWLSS</sequence>
<dbReference type="CDD" id="cd01356">
    <property type="entry name" value="AcnX_swivel"/>
    <property type="match status" value="1"/>
</dbReference>
<feature type="domain" description="Phosphomevalonate dehydratase small subunit-like" evidence="3">
    <location>
        <begin position="51"/>
        <end position="125"/>
    </location>
</feature>
<dbReference type="CDD" id="cd01355">
    <property type="entry name" value="AcnX"/>
    <property type="match status" value="1"/>
</dbReference>
<proteinExistence type="predicted"/>
<organism evidence="5 6">
    <name type="scientific">Aureobasidium pullulans</name>
    <name type="common">Black yeast</name>
    <name type="synonym">Pullularia pullulans</name>
    <dbReference type="NCBI Taxonomy" id="5580"/>
    <lineage>
        <taxon>Eukaryota</taxon>
        <taxon>Fungi</taxon>
        <taxon>Dikarya</taxon>
        <taxon>Ascomycota</taxon>
        <taxon>Pezizomycotina</taxon>
        <taxon>Dothideomycetes</taxon>
        <taxon>Dothideomycetidae</taxon>
        <taxon>Dothideales</taxon>
        <taxon>Saccotheciaceae</taxon>
        <taxon>Aureobasidium</taxon>
    </lineage>
</organism>
<dbReference type="Pfam" id="PF04412">
    <property type="entry name" value="AcnX"/>
    <property type="match status" value="1"/>
</dbReference>
<evidence type="ECO:0000256" key="2">
    <source>
        <dbReference type="ARBA" id="ARBA00023239"/>
    </source>
</evidence>
<keyword evidence="1" id="KW-0408">Iron</keyword>
<dbReference type="GO" id="GO:0016829">
    <property type="term" value="F:lyase activity"/>
    <property type="evidence" value="ECO:0007669"/>
    <property type="project" value="UniProtKB-KW"/>
</dbReference>
<evidence type="ECO:0000259" key="3">
    <source>
        <dbReference type="Pfam" id="PF01989"/>
    </source>
</evidence>
<evidence type="ECO:0000259" key="4">
    <source>
        <dbReference type="Pfam" id="PF04412"/>
    </source>
</evidence>
<dbReference type="PANTHER" id="PTHR36577:SF3">
    <property type="entry name" value="DUF521 DOMAIN PROTEIN (AFU_ORTHOLOGUE AFUA_6G00490)"/>
    <property type="match status" value="1"/>
</dbReference>
<keyword evidence="2" id="KW-0456">Lyase</keyword>
<dbReference type="AlphaFoldDB" id="A0A4S9K9W1"/>
<name>A0A4S9K9W1_AURPU</name>
<protein>
    <recommendedName>
        <fullName evidence="7">DUF521-domain-containing protein</fullName>
    </recommendedName>
</protein>
<dbReference type="Pfam" id="PF01989">
    <property type="entry name" value="AcnX_swivel_put"/>
    <property type="match status" value="1"/>
</dbReference>
<dbReference type="InterPro" id="IPR007506">
    <property type="entry name" value="PMDh-L-like_dom"/>
</dbReference>
<evidence type="ECO:0000313" key="6">
    <source>
        <dbReference type="Proteomes" id="UP000306584"/>
    </source>
</evidence>
<dbReference type="InterPro" id="IPR002840">
    <property type="entry name" value="PMDh-S-like_dom"/>
</dbReference>
<evidence type="ECO:0008006" key="7">
    <source>
        <dbReference type="Google" id="ProtNLM"/>
    </source>
</evidence>
<gene>
    <name evidence="5" type="ORF">D6D01_08748</name>
</gene>
<dbReference type="Proteomes" id="UP000306584">
    <property type="component" value="Unassembled WGS sequence"/>
</dbReference>
<reference evidence="5 6" key="1">
    <citation type="submission" date="2018-10" db="EMBL/GenBank/DDBJ databases">
        <title>Fifty Aureobasidium pullulans genomes reveal a recombining polyextremotolerant generalist.</title>
        <authorList>
            <person name="Gostincar C."/>
            <person name="Turk M."/>
            <person name="Zajc J."/>
            <person name="Gunde-Cimerman N."/>
        </authorList>
    </citation>
    <scope>NUCLEOTIDE SEQUENCE [LARGE SCALE GENOMIC DNA]</scope>
    <source>
        <strain evidence="5 6">EXF-6604</strain>
    </source>
</reference>
<accession>A0A4S9K9W1</accession>
<evidence type="ECO:0000256" key="1">
    <source>
        <dbReference type="ARBA" id="ARBA00023004"/>
    </source>
</evidence>
<dbReference type="Gene3D" id="3.50.30.10">
    <property type="entry name" value="Phosphohistidine domain"/>
    <property type="match status" value="1"/>
</dbReference>
<dbReference type="EMBL" id="QZBD01000525">
    <property type="protein sequence ID" value="THY11948.1"/>
    <property type="molecule type" value="Genomic_DNA"/>
</dbReference>
<evidence type="ECO:0000313" key="5">
    <source>
        <dbReference type="EMBL" id="THY11948.1"/>
    </source>
</evidence>
<dbReference type="PIRSF" id="PIRSF036630">
    <property type="entry name" value="UCP036630"/>
    <property type="match status" value="1"/>
</dbReference>
<dbReference type="InterPro" id="IPR012047">
    <property type="entry name" value="AcnX"/>
</dbReference>
<feature type="domain" description="Phosphomevalonate dehydratase large subunit-like" evidence="4">
    <location>
        <begin position="182"/>
        <end position="582"/>
    </location>
</feature>
<comment type="caution">
    <text evidence="5">The sequence shown here is derived from an EMBL/GenBank/DDBJ whole genome shotgun (WGS) entry which is preliminary data.</text>
</comment>